<feature type="region of interest" description="Disordered" evidence="4">
    <location>
        <begin position="475"/>
        <end position="498"/>
    </location>
</feature>
<dbReference type="SUPFAM" id="SSF56420">
    <property type="entry name" value="Peptide deformylase"/>
    <property type="match status" value="1"/>
</dbReference>
<dbReference type="GO" id="GO:0042586">
    <property type="term" value="F:peptide deformylase activity"/>
    <property type="evidence" value="ECO:0007669"/>
    <property type="project" value="UniProtKB-EC"/>
</dbReference>
<evidence type="ECO:0000256" key="2">
    <source>
        <dbReference type="ARBA" id="ARBA00012175"/>
    </source>
</evidence>
<name>A0ABD3PZL6_9STRA</name>
<dbReference type="GO" id="GO:0046872">
    <property type="term" value="F:metal ion binding"/>
    <property type="evidence" value="ECO:0007669"/>
    <property type="project" value="UniProtKB-KW"/>
</dbReference>
<evidence type="ECO:0000256" key="5">
    <source>
        <dbReference type="SAM" id="SignalP"/>
    </source>
</evidence>
<feature type="chain" id="PRO_5044873008" description="Peptide deformylase" evidence="5">
    <location>
        <begin position="27"/>
        <end position="498"/>
    </location>
</feature>
<keyword evidence="3" id="KW-0648">Protein biosynthesis</keyword>
<keyword evidence="3" id="KW-0378">Hydrolase</keyword>
<dbReference type="EMBL" id="JABMIG020000095">
    <property type="protein sequence ID" value="KAL3793049.1"/>
    <property type="molecule type" value="Genomic_DNA"/>
</dbReference>
<evidence type="ECO:0000256" key="1">
    <source>
        <dbReference type="ARBA" id="ARBA00010759"/>
    </source>
</evidence>
<accession>A0ABD3PZL6</accession>
<dbReference type="EC" id="3.5.1.88" evidence="2 3"/>
<sequence length="498" mass="55487">MAVNILSLPALASFSILLFRHTPTYAFVYPLFIKVPRSPGHGQIFHSSVNSIGHVATSDNVITDEHRRHLLGLAMVMSHIFIGGIFPKSASADDTQLISSIHGIYDVRLRNYFNPNFPNWKGTSLDVISLEDAAQRISMQSNPKPTLPMGRWPDPILRRPAASIPSTVFQSSTQLQHLQSVAMALKNTARKEGAVGLAAQQCGVNASLIFIDGVSERRRLDKIVGVHYSKDPVNEVLGEGERLSNVREYLRRDSGIFLVNPRIIQRSIESDMRVWTEECLVLPPEFRATLLRDAKVTIEYESLGYNPEDCGQTRQITLSGELARCAQHEMDHDRGVLIIDHVGLSELLYVGEDMFMANIENADGLHESRMESAYTRDISKSILLPTSENAVSLAVENSGCMRSRVTEIDYSCEVTTDKWFLQSANAMDGSPLPQSEGSREPNAPQTTTENMGNAVTQECDAKCLERRRIIESRRALMNQSRSNTNRGDVLKLSEQSFV</sequence>
<dbReference type="HAMAP" id="MF_00163">
    <property type="entry name" value="Pep_deformylase"/>
    <property type="match status" value="1"/>
</dbReference>
<dbReference type="PANTHER" id="PTHR10458">
    <property type="entry name" value="PEPTIDE DEFORMYLASE"/>
    <property type="match status" value="1"/>
</dbReference>
<comment type="catalytic activity">
    <reaction evidence="3">
        <text>N-terminal N-formyl-L-methionyl-[peptide] + H2O = N-terminal L-methionyl-[peptide] + formate</text>
        <dbReference type="Rhea" id="RHEA:24420"/>
        <dbReference type="Rhea" id="RHEA-COMP:10639"/>
        <dbReference type="Rhea" id="RHEA-COMP:10640"/>
        <dbReference type="ChEBI" id="CHEBI:15377"/>
        <dbReference type="ChEBI" id="CHEBI:15740"/>
        <dbReference type="ChEBI" id="CHEBI:49298"/>
        <dbReference type="ChEBI" id="CHEBI:64731"/>
        <dbReference type="EC" id="3.5.1.88"/>
    </reaction>
</comment>
<comment type="function">
    <text evidence="3">Removes the formyl group from the N-terminal Met of newly synthesized proteins.</text>
</comment>
<evidence type="ECO:0000256" key="3">
    <source>
        <dbReference type="RuleBase" id="RU362111"/>
    </source>
</evidence>
<dbReference type="InterPro" id="IPR023635">
    <property type="entry name" value="Peptide_deformylase"/>
</dbReference>
<evidence type="ECO:0000313" key="6">
    <source>
        <dbReference type="EMBL" id="KAL3793049.1"/>
    </source>
</evidence>
<proteinExistence type="inferred from homology"/>
<feature type="compositionally biased region" description="Polar residues" evidence="4">
    <location>
        <begin position="443"/>
        <end position="454"/>
    </location>
</feature>
<organism evidence="6 7">
    <name type="scientific">Cyclotella cryptica</name>
    <dbReference type="NCBI Taxonomy" id="29204"/>
    <lineage>
        <taxon>Eukaryota</taxon>
        <taxon>Sar</taxon>
        <taxon>Stramenopiles</taxon>
        <taxon>Ochrophyta</taxon>
        <taxon>Bacillariophyta</taxon>
        <taxon>Coscinodiscophyceae</taxon>
        <taxon>Thalassiosirophycidae</taxon>
        <taxon>Stephanodiscales</taxon>
        <taxon>Stephanodiscaceae</taxon>
        <taxon>Cyclotella</taxon>
    </lineage>
</organism>
<evidence type="ECO:0000256" key="4">
    <source>
        <dbReference type="SAM" id="MobiDB-lite"/>
    </source>
</evidence>
<dbReference type="GO" id="GO:0006412">
    <property type="term" value="P:translation"/>
    <property type="evidence" value="ECO:0007669"/>
    <property type="project" value="UniProtKB-KW"/>
</dbReference>
<reference evidence="6 7" key="1">
    <citation type="journal article" date="2020" name="G3 (Bethesda)">
        <title>Improved Reference Genome for Cyclotella cryptica CCMP332, a Model for Cell Wall Morphogenesis, Salinity Adaptation, and Lipid Production in Diatoms (Bacillariophyta).</title>
        <authorList>
            <person name="Roberts W.R."/>
            <person name="Downey K.M."/>
            <person name="Ruck E.C."/>
            <person name="Traller J.C."/>
            <person name="Alverson A.J."/>
        </authorList>
    </citation>
    <scope>NUCLEOTIDE SEQUENCE [LARGE SCALE GENOMIC DNA]</scope>
    <source>
        <strain evidence="6 7">CCMP332</strain>
    </source>
</reference>
<comment type="similarity">
    <text evidence="1 3">Belongs to the polypeptide deformylase family.</text>
</comment>
<dbReference type="PANTHER" id="PTHR10458:SF22">
    <property type="entry name" value="PEPTIDE DEFORMYLASE"/>
    <property type="match status" value="1"/>
</dbReference>
<dbReference type="Proteomes" id="UP001516023">
    <property type="component" value="Unassembled WGS sequence"/>
</dbReference>
<keyword evidence="3" id="KW-0479">Metal-binding</keyword>
<feature type="region of interest" description="Disordered" evidence="4">
    <location>
        <begin position="425"/>
        <end position="454"/>
    </location>
</feature>
<gene>
    <name evidence="6" type="ORF">HJC23_003057</name>
</gene>
<dbReference type="AlphaFoldDB" id="A0ABD3PZL6"/>
<dbReference type="PRINTS" id="PR01576">
    <property type="entry name" value="PDEFORMYLASE"/>
</dbReference>
<feature type="signal peptide" evidence="5">
    <location>
        <begin position="1"/>
        <end position="26"/>
    </location>
</feature>
<keyword evidence="5" id="KW-0732">Signal</keyword>
<dbReference type="Gene3D" id="3.90.45.10">
    <property type="entry name" value="Peptide deformylase"/>
    <property type="match status" value="1"/>
</dbReference>
<protein>
    <recommendedName>
        <fullName evidence="2 3">Peptide deformylase</fullName>
        <ecNumber evidence="2 3">3.5.1.88</ecNumber>
    </recommendedName>
</protein>
<evidence type="ECO:0000313" key="7">
    <source>
        <dbReference type="Proteomes" id="UP001516023"/>
    </source>
</evidence>
<dbReference type="Pfam" id="PF01327">
    <property type="entry name" value="Pep_deformylase"/>
    <property type="match status" value="1"/>
</dbReference>
<comment type="caution">
    <text evidence="6">The sequence shown here is derived from an EMBL/GenBank/DDBJ whole genome shotgun (WGS) entry which is preliminary data.</text>
</comment>
<dbReference type="InterPro" id="IPR036821">
    <property type="entry name" value="Peptide_deformylase_sf"/>
</dbReference>
<feature type="compositionally biased region" description="Polar residues" evidence="4">
    <location>
        <begin position="477"/>
        <end position="486"/>
    </location>
</feature>
<keyword evidence="7" id="KW-1185">Reference proteome</keyword>